<protein>
    <recommendedName>
        <fullName evidence="6 12">Uroporphyrinogen decarboxylase</fullName>
        <ecNumber evidence="6 12">4.1.1.37</ecNumber>
    </recommendedName>
</protein>
<evidence type="ECO:0000256" key="11">
    <source>
        <dbReference type="PROSITE-ProRule" id="PRU00277"/>
    </source>
</evidence>
<dbReference type="HAMAP" id="MF_00218">
    <property type="entry name" value="URO_D"/>
    <property type="match status" value="1"/>
</dbReference>
<evidence type="ECO:0000256" key="1">
    <source>
        <dbReference type="ARBA" id="ARBA00002448"/>
    </source>
</evidence>
<accession>A0A1Z5JN65</accession>
<dbReference type="CDD" id="cd00717">
    <property type="entry name" value="URO-D"/>
    <property type="match status" value="1"/>
</dbReference>
<dbReference type="InterPro" id="IPR013761">
    <property type="entry name" value="SAM/pointed_sf"/>
</dbReference>
<evidence type="ECO:0000256" key="7">
    <source>
        <dbReference type="ARBA" id="ARBA00022793"/>
    </source>
</evidence>
<keyword evidence="11" id="KW-0413">Isomerase</keyword>
<feature type="domain" description="PPIase FKBP-type" evidence="15">
    <location>
        <begin position="142"/>
        <end position="219"/>
    </location>
</feature>
<dbReference type="UniPathway" id="UPA00251">
    <property type="reaction ID" value="UER00321"/>
</dbReference>
<dbReference type="Proteomes" id="UP000198406">
    <property type="component" value="Unassembled WGS sequence"/>
</dbReference>
<keyword evidence="9 12" id="KW-0627">Porphyrin biosynthesis</keyword>
<dbReference type="InParanoid" id="A0A1Z5JN65"/>
<evidence type="ECO:0000313" key="17">
    <source>
        <dbReference type="Proteomes" id="UP000198406"/>
    </source>
</evidence>
<dbReference type="InterPro" id="IPR001179">
    <property type="entry name" value="PPIase_FKBP_dom"/>
</dbReference>
<dbReference type="PROSITE" id="PS00907">
    <property type="entry name" value="UROD_2"/>
    <property type="match status" value="1"/>
</dbReference>
<evidence type="ECO:0000256" key="6">
    <source>
        <dbReference type="ARBA" id="ARBA00012288"/>
    </source>
</evidence>
<dbReference type="InterPro" id="IPR006361">
    <property type="entry name" value="Uroporphyrinogen_deCO2ase_HemE"/>
</dbReference>
<dbReference type="PANTHER" id="PTHR21091">
    <property type="entry name" value="METHYLTETRAHYDROFOLATE:HOMOCYSTEINE METHYLTRANSFERASE RELATED"/>
    <property type="match status" value="1"/>
</dbReference>
<comment type="catalytic activity">
    <reaction evidence="10 12">
        <text>uroporphyrinogen III + 4 H(+) = coproporphyrinogen III + 4 CO2</text>
        <dbReference type="Rhea" id="RHEA:19865"/>
        <dbReference type="ChEBI" id="CHEBI:15378"/>
        <dbReference type="ChEBI" id="CHEBI:16526"/>
        <dbReference type="ChEBI" id="CHEBI:57308"/>
        <dbReference type="ChEBI" id="CHEBI:57309"/>
        <dbReference type="EC" id="4.1.1.37"/>
    </reaction>
</comment>
<dbReference type="GO" id="GO:0004853">
    <property type="term" value="F:uroporphyrinogen decarboxylase activity"/>
    <property type="evidence" value="ECO:0007669"/>
    <property type="project" value="UniProtKB-EC"/>
</dbReference>
<dbReference type="NCBIfam" id="TIGR01464">
    <property type="entry name" value="hemE"/>
    <property type="match status" value="1"/>
</dbReference>
<proteinExistence type="inferred from homology"/>
<dbReference type="SUPFAM" id="SSF51726">
    <property type="entry name" value="UROD/MetE-like"/>
    <property type="match status" value="1"/>
</dbReference>
<dbReference type="InterPro" id="IPR000257">
    <property type="entry name" value="Uroporphyrinogen_deCOase"/>
</dbReference>
<dbReference type="InterPro" id="IPR038071">
    <property type="entry name" value="UROD/MetE-like_sf"/>
</dbReference>
<comment type="subcellular location">
    <subcellularLocation>
        <location evidence="2">Plastid</location>
        <location evidence="2">Chloroplast</location>
    </subcellularLocation>
</comment>
<organism evidence="16 17">
    <name type="scientific">Fistulifera solaris</name>
    <name type="common">Oleaginous diatom</name>
    <dbReference type="NCBI Taxonomy" id="1519565"/>
    <lineage>
        <taxon>Eukaryota</taxon>
        <taxon>Sar</taxon>
        <taxon>Stramenopiles</taxon>
        <taxon>Ochrophyta</taxon>
        <taxon>Bacillariophyta</taxon>
        <taxon>Bacillariophyceae</taxon>
        <taxon>Bacillariophycidae</taxon>
        <taxon>Naviculales</taxon>
        <taxon>Naviculaceae</taxon>
        <taxon>Fistulifera</taxon>
    </lineage>
</organism>
<keyword evidence="7 12" id="KW-0210">Decarboxylase</keyword>
<evidence type="ECO:0000256" key="12">
    <source>
        <dbReference type="RuleBase" id="RU000554"/>
    </source>
</evidence>
<dbReference type="GO" id="GO:0009507">
    <property type="term" value="C:chloroplast"/>
    <property type="evidence" value="ECO:0007669"/>
    <property type="project" value="UniProtKB-SubCell"/>
</dbReference>
<evidence type="ECO:0000256" key="5">
    <source>
        <dbReference type="ARBA" id="ARBA00011738"/>
    </source>
</evidence>
<evidence type="ECO:0000256" key="13">
    <source>
        <dbReference type="RuleBase" id="RU004169"/>
    </source>
</evidence>
<dbReference type="Gene3D" id="3.10.50.40">
    <property type="match status" value="1"/>
</dbReference>
<evidence type="ECO:0000313" key="16">
    <source>
        <dbReference type="EMBL" id="GAX15457.1"/>
    </source>
</evidence>
<dbReference type="InterPro" id="IPR001660">
    <property type="entry name" value="SAM"/>
</dbReference>
<feature type="region of interest" description="Disordered" evidence="14">
    <location>
        <begin position="276"/>
        <end position="299"/>
    </location>
</feature>
<comment type="similarity">
    <text evidence="4 13">Belongs to the uroporphyrinogen decarboxylase family.</text>
</comment>
<dbReference type="Gene3D" id="1.10.150.50">
    <property type="entry name" value="Transcription Factor, Ets-1"/>
    <property type="match status" value="1"/>
</dbReference>
<evidence type="ECO:0000259" key="15">
    <source>
        <dbReference type="PROSITE" id="PS50059"/>
    </source>
</evidence>
<dbReference type="Gene3D" id="3.20.20.210">
    <property type="match status" value="1"/>
</dbReference>
<dbReference type="EC" id="4.1.1.37" evidence="6 12"/>
<dbReference type="GO" id="GO:0003755">
    <property type="term" value="F:peptidyl-prolyl cis-trans isomerase activity"/>
    <property type="evidence" value="ECO:0007669"/>
    <property type="project" value="UniProtKB-KW"/>
</dbReference>
<evidence type="ECO:0000256" key="2">
    <source>
        <dbReference type="ARBA" id="ARBA00004229"/>
    </source>
</evidence>
<evidence type="ECO:0000256" key="8">
    <source>
        <dbReference type="ARBA" id="ARBA00023239"/>
    </source>
</evidence>
<evidence type="ECO:0000256" key="14">
    <source>
        <dbReference type="SAM" id="MobiDB-lite"/>
    </source>
</evidence>
<dbReference type="SUPFAM" id="SSF54534">
    <property type="entry name" value="FKBP-like"/>
    <property type="match status" value="1"/>
</dbReference>
<dbReference type="GO" id="GO:0006782">
    <property type="term" value="P:protoporphyrinogen IX biosynthetic process"/>
    <property type="evidence" value="ECO:0007669"/>
    <property type="project" value="UniProtKB-UniPathway"/>
</dbReference>
<dbReference type="FunCoup" id="A0A1Z5JN65">
    <property type="interactions" value="675"/>
</dbReference>
<keyword evidence="11" id="KW-0697">Rotamase</keyword>
<name>A0A1Z5JN65_FISSO</name>
<feature type="compositionally biased region" description="Low complexity" evidence="14">
    <location>
        <begin position="284"/>
        <end position="295"/>
    </location>
</feature>
<dbReference type="Pfam" id="PF07647">
    <property type="entry name" value="SAM_2"/>
    <property type="match status" value="1"/>
</dbReference>
<dbReference type="PROSITE" id="PS50059">
    <property type="entry name" value="FKBP_PPIASE"/>
    <property type="match status" value="1"/>
</dbReference>
<dbReference type="OrthoDB" id="339900at2759"/>
<dbReference type="SUPFAM" id="SSF47769">
    <property type="entry name" value="SAM/Pointed domain"/>
    <property type="match status" value="1"/>
</dbReference>
<gene>
    <name evidence="16" type="ORF">FisN_8Lh243</name>
</gene>
<dbReference type="AlphaFoldDB" id="A0A1Z5JN65"/>
<comment type="caution">
    <text evidence="16">The sequence shown here is derived from an EMBL/GenBank/DDBJ whole genome shotgun (WGS) entry which is preliminary data.</text>
</comment>
<comment type="function">
    <text evidence="1">Catalyzes the decarboxylation of four acetate groups of uroporphyrinogen-III to yield coproporphyrinogen-III.</text>
</comment>
<dbReference type="Pfam" id="PF00254">
    <property type="entry name" value="FKBP_C"/>
    <property type="match status" value="1"/>
</dbReference>
<comment type="catalytic activity">
    <reaction evidence="11">
        <text>[protein]-peptidylproline (omega=180) = [protein]-peptidylproline (omega=0)</text>
        <dbReference type="Rhea" id="RHEA:16237"/>
        <dbReference type="Rhea" id="RHEA-COMP:10747"/>
        <dbReference type="Rhea" id="RHEA-COMP:10748"/>
        <dbReference type="ChEBI" id="CHEBI:83833"/>
        <dbReference type="ChEBI" id="CHEBI:83834"/>
        <dbReference type="EC" id="5.2.1.8"/>
    </reaction>
</comment>
<evidence type="ECO:0000256" key="4">
    <source>
        <dbReference type="ARBA" id="ARBA00009935"/>
    </source>
</evidence>
<comment type="pathway">
    <text evidence="3 12">Porphyrin-containing compound metabolism; protoporphyrin-IX biosynthesis; coproporphyrinogen-III from 5-aminolevulinate: step 4/4.</text>
</comment>
<dbReference type="FunFam" id="3.20.20.210:FF:000006">
    <property type="entry name" value="Uroporphyrinogen decarboxylase"/>
    <property type="match status" value="1"/>
</dbReference>
<dbReference type="InterPro" id="IPR046357">
    <property type="entry name" value="PPIase_dom_sf"/>
</dbReference>
<dbReference type="PROSITE" id="PS00906">
    <property type="entry name" value="UROD_1"/>
    <property type="match status" value="1"/>
</dbReference>
<dbReference type="EMBL" id="BDSP01000092">
    <property type="protein sequence ID" value="GAX15457.1"/>
    <property type="molecule type" value="Genomic_DNA"/>
</dbReference>
<sequence length="653" mass="72773">MCIPIHPGRRWHRHVWERRATSDWIDITEDGGVLLQEKSLADASLCRNEHEFLSLQYTGTIAPSTWTVDETIHCWLNEQQGLSDLADAFREHKIDEKKLLNEKTFNEAFVTDVLGVSAKIKAKKLVMAAKRLSTVRQEFTPGLEFDSKDSFEVPIRGSKLIQGMSRGLAYMVQEKVAHAEILCRSDYAYGSEGYRKVNGDVLVPPFACLCFDVKIQHRLSFVAKENNNIAFKRLPRAASFSTLLLVLVSSPMKFYIAATILSLTLASSSAFTASPHPRPSTRLASAPATATSAAADGKKTQDPLLIRAARGEKVERTPVWMMRQAGRHIKEYRDLCKKYPTFRERSEIPEVAVEVSLQPWRNYQTDGCILFSDILTPLPGIGCEFVIDEKVGPIMTPIRSYDEAKKMHKLDPTVSTPFVAEALQALREAVGPETAVLGFVGCPYTLATYIVEGKTSKEYLEIKKMAMTEPKLLHTILQTLADNIGDYALYQIESGAQLIQIFDSWAGHLSPRDYDEFAAPYQKQILDKIKANYPDIPTVTYIKHSGALVERIAGTGVDVVSLDWTVDMAEGRDRVAAGRKAAGLSGRGGVQGNLDPAVLLCDNHDVIKERTHEILKKAGPTGHVMNLGHGIEAITPEENARFFIETVRNYRHE</sequence>
<keyword evidence="8 12" id="KW-0456">Lyase</keyword>
<dbReference type="PANTHER" id="PTHR21091:SF169">
    <property type="entry name" value="UROPORPHYRINOGEN DECARBOXYLASE"/>
    <property type="match status" value="1"/>
</dbReference>
<dbReference type="Pfam" id="PF01208">
    <property type="entry name" value="URO-D"/>
    <property type="match status" value="1"/>
</dbReference>
<evidence type="ECO:0000256" key="9">
    <source>
        <dbReference type="ARBA" id="ARBA00023244"/>
    </source>
</evidence>
<keyword evidence="17" id="KW-1185">Reference proteome</keyword>
<comment type="subunit">
    <text evidence="5">Homodimer.</text>
</comment>
<evidence type="ECO:0000256" key="10">
    <source>
        <dbReference type="ARBA" id="ARBA00048033"/>
    </source>
</evidence>
<reference evidence="16 17" key="1">
    <citation type="journal article" date="2015" name="Plant Cell">
        <title>Oil accumulation by the oleaginous diatom Fistulifera solaris as revealed by the genome and transcriptome.</title>
        <authorList>
            <person name="Tanaka T."/>
            <person name="Maeda Y."/>
            <person name="Veluchamy A."/>
            <person name="Tanaka M."/>
            <person name="Abida H."/>
            <person name="Marechal E."/>
            <person name="Bowler C."/>
            <person name="Muto M."/>
            <person name="Sunaga Y."/>
            <person name="Tanaka M."/>
            <person name="Yoshino T."/>
            <person name="Taniguchi T."/>
            <person name="Fukuda Y."/>
            <person name="Nemoto M."/>
            <person name="Matsumoto M."/>
            <person name="Wong P.S."/>
            <person name="Aburatani S."/>
            <person name="Fujibuchi W."/>
        </authorList>
    </citation>
    <scope>NUCLEOTIDE SEQUENCE [LARGE SCALE GENOMIC DNA]</scope>
    <source>
        <strain evidence="16 17">JPCC DA0580</strain>
    </source>
</reference>
<evidence type="ECO:0000256" key="3">
    <source>
        <dbReference type="ARBA" id="ARBA00004804"/>
    </source>
</evidence>